<proteinExistence type="predicted"/>
<dbReference type="InterPro" id="IPR050707">
    <property type="entry name" value="HTH_MetabolicPath_Reg"/>
</dbReference>
<dbReference type="Gene3D" id="3.30.450.40">
    <property type="match status" value="1"/>
</dbReference>
<dbReference type="PROSITE" id="PS51078">
    <property type="entry name" value="ICLR_ED"/>
    <property type="match status" value="1"/>
</dbReference>
<name>A0ABY6P141_9NOCA</name>
<protein>
    <recommendedName>
        <fullName evidence="1">IclR-ED domain-containing protein</fullName>
    </recommendedName>
</protein>
<dbReference type="InterPro" id="IPR029016">
    <property type="entry name" value="GAF-like_dom_sf"/>
</dbReference>
<dbReference type="Pfam" id="PF01614">
    <property type="entry name" value="IclR_C"/>
    <property type="match status" value="1"/>
</dbReference>
<evidence type="ECO:0000313" key="3">
    <source>
        <dbReference type="Proteomes" id="UP001164965"/>
    </source>
</evidence>
<gene>
    <name evidence="2" type="ORF">RHODO2019_00235</name>
</gene>
<dbReference type="PANTHER" id="PTHR30136">
    <property type="entry name" value="HELIX-TURN-HELIX TRANSCRIPTIONAL REGULATOR, ICLR FAMILY"/>
    <property type="match status" value="1"/>
</dbReference>
<dbReference type="PANTHER" id="PTHR30136:SF34">
    <property type="entry name" value="TRANSCRIPTIONAL REGULATOR"/>
    <property type="match status" value="1"/>
</dbReference>
<dbReference type="InterPro" id="IPR014757">
    <property type="entry name" value="Tscrpt_reg_IclR_C"/>
</dbReference>
<dbReference type="Proteomes" id="UP001164965">
    <property type="component" value="Chromosome"/>
</dbReference>
<keyword evidence="3" id="KW-1185">Reference proteome</keyword>
<dbReference type="SUPFAM" id="SSF55781">
    <property type="entry name" value="GAF domain-like"/>
    <property type="match status" value="1"/>
</dbReference>
<evidence type="ECO:0000259" key="1">
    <source>
        <dbReference type="PROSITE" id="PS51078"/>
    </source>
</evidence>
<evidence type="ECO:0000313" key="2">
    <source>
        <dbReference type="EMBL" id="UZJ24986.1"/>
    </source>
</evidence>
<feature type="domain" description="IclR-ED" evidence="1">
    <location>
        <begin position="1"/>
        <end position="70"/>
    </location>
</feature>
<reference evidence="2" key="1">
    <citation type="submission" date="2022-10" db="EMBL/GenBank/DDBJ databases">
        <title>Rhodococcus sp.75.</title>
        <authorList>
            <person name="Sun M."/>
        </authorList>
    </citation>
    <scope>NUCLEOTIDE SEQUENCE</scope>
    <source>
        <strain evidence="2">75</strain>
    </source>
</reference>
<accession>A0ABY6P141</accession>
<dbReference type="RefSeq" id="WP_265383092.1">
    <property type="nucleotide sequence ID" value="NZ_CP110615.1"/>
</dbReference>
<sequence length="71" mass="7566">MRTDGHCLVDQELEQGLRSIAVPVRGRSGAVVAAMNESTQAARRSAAPLQREVLPALRACADAVERDLLAP</sequence>
<organism evidence="2 3">
    <name type="scientific">Rhodococcus antarcticus</name>
    <dbReference type="NCBI Taxonomy" id="2987751"/>
    <lineage>
        <taxon>Bacteria</taxon>
        <taxon>Bacillati</taxon>
        <taxon>Actinomycetota</taxon>
        <taxon>Actinomycetes</taxon>
        <taxon>Mycobacteriales</taxon>
        <taxon>Nocardiaceae</taxon>
        <taxon>Rhodococcus</taxon>
    </lineage>
</organism>
<dbReference type="EMBL" id="CP110615">
    <property type="protein sequence ID" value="UZJ24986.1"/>
    <property type="molecule type" value="Genomic_DNA"/>
</dbReference>